<proteinExistence type="predicted"/>
<gene>
    <name evidence="1" type="ORF">PMAYCL1PPCAC_31602</name>
</gene>
<comment type="caution">
    <text evidence="1">The sequence shown here is derived from an EMBL/GenBank/DDBJ whole genome shotgun (WGS) entry which is preliminary data.</text>
</comment>
<organism evidence="1 2">
    <name type="scientific">Pristionchus mayeri</name>
    <dbReference type="NCBI Taxonomy" id="1317129"/>
    <lineage>
        <taxon>Eukaryota</taxon>
        <taxon>Metazoa</taxon>
        <taxon>Ecdysozoa</taxon>
        <taxon>Nematoda</taxon>
        <taxon>Chromadorea</taxon>
        <taxon>Rhabditida</taxon>
        <taxon>Rhabditina</taxon>
        <taxon>Diplogasteromorpha</taxon>
        <taxon>Diplogasteroidea</taxon>
        <taxon>Neodiplogasteridae</taxon>
        <taxon>Pristionchus</taxon>
    </lineage>
</organism>
<reference evidence="2" key="1">
    <citation type="submission" date="2022-10" db="EMBL/GenBank/DDBJ databases">
        <title>Genome assembly of Pristionchus species.</title>
        <authorList>
            <person name="Yoshida K."/>
            <person name="Sommer R.J."/>
        </authorList>
    </citation>
    <scope>NUCLEOTIDE SEQUENCE [LARGE SCALE GENOMIC DNA]</scope>
    <source>
        <strain evidence="2">RS5460</strain>
    </source>
</reference>
<protein>
    <submittedName>
        <fullName evidence="1">Uncharacterized protein</fullName>
    </submittedName>
</protein>
<name>A0AAN5ICQ0_9BILA</name>
<evidence type="ECO:0000313" key="1">
    <source>
        <dbReference type="EMBL" id="GMR61407.1"/>
    </source>
</evidence>
<feature type="non-terminal residue" evidence="1">
    <location>
        <position position="1"/>
    </location>
</feature>
<dbReference type="EMBL" id="BTRK01000006">
    <property type="protein sequence ID" value="GMR61407.1"/>
    <property type="molecule type" value="Genomic_DNA"/>
</dbReference>
<dbReference type="AlphaFoldDB" id="A0AAN5ICQ0"/>
<evidence type="ECO:0000313" key="2">
    <source>
        <dbReference type="Proteomes" id="UP001328107"/>
    </source>
</evidence>
<keyword evidence="2" id="KW-1185">Reference proteome</keyword>
<accession>A0AAN5ICQ0</accession>
<dbReference type="Proteomes" id="UP001328107">
    <property type="component" value="Unassembled WGS sequence"/>
</dbReference>
<sequence>SLFLPSKMCIDLFGLLLRRDRRSQAVFTCNYEGDCALNGRIWECRYCRSLRMVGIAPANSNSKQDVATYSNADRPVTEQL</sequence>